<keyword evidence="3" id="KW-1185">Reference proteome</keyword>
<evidence type="ECO:0000259" key="1">
    <source>
        <dbReference type="Pfam" id="PF13358"/>
    </source>
</evidence>
<protein>
    <recommendedName>
        <fullName evidence="1">Tc1-like transposase DDE domain-containing protein</fullName>
    </recommendedName>
</protein>
<reference evidence="2" key="1">
    <citation type="journal article" date="2014" name="Int. J. Syst. Evol. Microbiol.">
        <title>Complete genome sequence of Corynebacterium casei LMG S-19264T (=DSM 44701T), isolated from a smear-ripened cheese.</title>
        <authorList>
            <consortium name="US DOE Joint Genome Institute (JGI-PGF)"/>
            <person name="Walter F."/>
            <person name="Albersmeier A."/>
            <person name="Kalinowski J."/>
            <person name="Ruckert C."/>
        </authorList>
    </citation>
    <scope>NUCLEOTIDE SEQUENCE</scope>
    <source>
        <strain evidence="2">KCTC 32255</strain>
    </source>
</reference>
<feature type="domain" description="Tc1-like transposase DDE" evidence="1">
    <location>
        <begin position="2"/>
        <end position="79"/>
    </location>
</feature>
<dbReference type="EMBL" id="BMZA01000061">
    <property type="protein sequence ID" value="GGZ18574.1"/>
    <property type="molecule type" value="Genomic_DNA"/>
</dbReference>
<reference evidence="2" key="2">
    <citation type="submission" date="2020-09" db="EMBL/GenBank/DDBJ databases">
        <authorList>
            <person name="Sun Q."/>
            <person name="Kim S."/>
        </authorList>
    </citation>
    <scope>NUCLEOTIDE SEQUENCE</scope>
    <source>
        <strain evidence="2">KCTC 32255</strain>
    </source>
</reference>
<proteinExistence type="predicted"/>
<dbReference type="Pfam" id="PF13358">
    <property type="entry name" value="DDE_3"/>
    <property type="match status" value="1"/>
</dbReference>
<dbReference type="GO" id="GO:0003676">
    <property type="term" value="F:nucleic acid binding"/>
    <property type="evidence" value="ECO:0007669"/>
    <property type="project" value="InterPro"/>
</dbReference>
<accession>A0A918PPW5</accession>
<dbReference type="Gene3D" id="3.30.420.10">
    <property type="entry name" value="Ribonuclease H-like superfamily/Ribonuclease H"/>
    <property type="match status" value="1"/>
</dbReference>
<sequence>MNGVIFRQWLEECLIPEMRQGSIVVVDNLSAHKVAGIRECLENAGMHLLYLPPYSPDFNPIEQVFSKIKGLLRQMNPRSFDAICDALKVILQSFKPGEYAKFIRHSGYVQT</sequence>
<gene>
    <name evidence="2" type="ORF">GCM10011614_35720</name>
</gene>
<evidence type="ECO:0000313" key="2">
    <source>
        <dbReference type="EMBL" id="GGZ18574.1"/>
    </source>
</evidence>
<organism evidence="2 3">
    <name type="scientific">Novosphingobium colocasiae</name>
    <dbReference type="NCBI Taxonomy" id="1256513"/>
    <lineage>
        <taxon>Bacteria</taxon>
        <taxon>Pseudomonadati</taxon>
        <taxon>Pseudomonadota</taxon>
        <taxon>Alphaproteobacteria</taxon>
        <taxon>Sphingomonadales</taxon>
        <taxon>Sphingomonadaceae</taxon>
        <taxon>Novosphingobium</taxon>
    </lineage>
</organism>
<comment type="caution">
    <text evidence="2">The sequence shown here is derived from an EMBL/GenBank/DDBJ whole genome shotgun (WGS) entry which is preliminary data.</text>
</comment>
<dbReference type="AlphaFoldDB" id="A0A918PPW5"/>
<dbReference type="Proteomes" id="UP000648075">
    <property type="component" value="Unassembled WGS sequence"/>
</dbReference>
<evidence type="ECO:0000313" key="3">
    <source>
        <dbReference type="Proteomes" id="UP000648075"/>
    </source>
</evidence>
<dbReference type="InterPro" id="IPR036397">
    <property type="entry name" value="RNaseH_sf"/>
</dbReference>
<dbReference type="PANTHER" id="PTHR46564">
    <property type="entry name" value="TRANSPOSASE"/>
    <property type="match status" value="1"/>
</dbReference>
<dbReference type="PANTHER" id="PTHR46564:SF1">
    <property type="entry name" value="TRANSPOSASE"/>
    <property type="match status" value="1"/>
</dbReference>
<name>A0A918PPW5_9SPHN</name>
<dbReference type="InterPro" id="IPR038717">
    <property type="entry name" value="Tc1-like_DDE_dom"/>
</dbReference>